<sequence length="210" mass="21920">MAIRSGIYGAGIAGFAALFALAMIPAESGNNGFAMYGMAELVHTNAAGDILSSQSVHNQIPDVGEDFLITSIFNTAIADPDVTIDTICITGLNDNVINEDFSSYSAPNDYRAPGITASENTPCLRYDAPTYTAGDGILTVGPLEYVGDTNLAAGQSINSIIVCHEGNNNLAHCNAGPDRIFAITDVTNTVVNDGDVVSITYTFNVVSDDA</sequence>
<reference evidence="2 3" key="1">
    <citation type="journal article" date="2006" name="Proc. Natl. Acad. Sci. U.S.A.">
        <title>Genomic analysis of the uncultivated marine crenarchaeote Cenarchaeum symbiosum.</title>
        <authorList>
            <person name="Hallam S.J."/>
            <person name="Konstantinidis K.T."/>
            <person name="Putnam N."/>
            <person name="Schleper C."/>
            <person name="Watanabe Y."/>
            <person name="Sugahara J."/>
            <person name="Preston C."/>
            <person name="de la Torre J."/>
            <person name="Richardson P.M."/>
            <person name="DeLong E.F."/>
        </authorList>
    </citation>
    <scope>NUCLEOTIDE SEQUENCE [LARGE SCALE GENOMIC DNA]</scope>
    <source>
        <strain evidence="3">A</strain>
    </source>
</reference>
<dbReference type="AlphaFoldDB" id="A0RVM8"/>
<keyword evidence="1" id="KW-1133">Transmembrane helix</keyword>
<feature type="transmembrane region" description="Helical" evidence="1">
    <location>
        <begin position="6"/>
        <end position="26"/>
    </location>
</feature>
<protein>
    <submittedName>
        <fullName evidence="2">Uncharacterized protein</fullName>
    </submittedName>
</protein>
<dbReference type="HOGENOM" id="CLU_075233_0_0_2"/>
<gene>
    <name evidence="2" type="ordered locus">CENSYa_0762</name>
</gene>
<dbReference type="EMBL" id="DP000238">
    <property type="protein sequence ID" value="ABK77395.1"/>
    <property type="molecule type" value="Genomic_DNA"/>
</dbReference>
<accession>A0RVM8</accession>
<keyword evidence="1" id="KW-0812">Transmembrane</keyword>
<keyword evidence="1" id="KW-0472">Membrane</keyword>
<keyword evidence="3" id="KW-1185">Reference proteome</keyword>
<name>A0RVM8_CENSY</name>
<evidence type="ECO:0000313" key="3">
    <source>
        <dbReference type="Proteomes" id="UP000000758"/>
    </source>
</evidence>
<dbReference type="Proteomes" id="UP000000758">
    <property type="component" value="Chromosome"/>
</dbReference>
<evidence type="ECO:0000313" key="2">
    <source>
        <dbReference type="EMBL" id="ABK77395.1"/>
    </source>
</evidence>
<dbReference type="KEGG" id="csy:CENSYa_0762"/>
<dbReference type="STRING" id="414004.CENSYa_0762"/>
<evidence type="ECO:0000256" key="1">
    <source>
        <dbReference type="SAM" id="Phobius"/>
    </source>
</evidence>
<proteinExistence type="predicted"/>
<dbReference type="EnsemblBacteria" id="ABK77395">
    <property type="protein sequence ID" value="ABK77395"/>
    <property type="gene ID" value="CENSYa_0762"/>
</dbReference>
<organism evidence="2 3">
    <name type="scientific">Cenarchaeum symbiosum (strain A)</name>
    <dbReference type="NCBI Taxonomy" id="414004"/>
    <lineage>
        <taxon>Archaea</taxon>
        <taxon>Nitrososphaerota</taxon>
        <taxon>Candidatus Cenarchaeales</taxon>
        <taxon>Candidatus Cenarchaeaceae</taxon>
        <taxon>Candidatus Cenarchaeum</taxon>
    </lineage>
</organism>